<dbReference type="PANTHER" id="PTHR21310:SF15">
    <property type="entry name" value="AMINOGLYCOSIDE PHOSPHOTRANSFERASE DOMAIN-CONTAINING PROTEIN"/>
    <property type="match status" value="1"/>
</dbReference>
<dbReference type="Gene3D" id="3.30.200.20">
    <property type="entry name" value="Phosphorylase Kinase, domain 1"/>
    <property type="match status" value="1"/>
</dbReference>
<gene>
    <name evidence="2" type="ORF">ACFPK8_08720</name>
</gene>
<dbReference type="SUPFAM" id="SSF56112">
    <property type="entry name" value="Protein kinase-like (PK-like)"/>
    <property type="match status" value="1"/>
</dbReference>
<dbReference type="Gene3D" id="3.90.1200.10">
    <property type="match status" value="1"/>
</dbReference>
<dbReference type="Proteomes" id="UP001595937">
    <property type="component" value="Unassembled WGS sequence"/>
</dbReference>
<evidence type="ECO:0000313" key="2">
    <source>
        <dbReference type="EMBL" id="MFC5297593.1"/>
    </source>
</evidence>
<dbReference type="InterPro" id="IPR000719">
    <property type="entry name" value="Prot_kinase_dom"/>
</dbReference>
<organism evidence="2 3">
    <name type="scientific">Brachybacterium tyrofermentans</name>
    <dbReference type="NCBI Taxonomy" id="47848"/>
    <lineage>
        <taxon>Bacteria</taxon>
        <taxon>Bacillati</taxon>
        <taxon>Actinomycetota</taxon>
        <taxon>Actinomycetes</taxon>
        <taxon>Micrococcales</taxon>
        <taxon>Dermabacteraceae</taxon>
        <taxon>Brachybacterium</taxon>
    </lineage>
</organism>
<sequence>MMSMLEDAPFADDVQAVATHFSVAEADVAPVPIQGTVNLTVLLGGELVLRIPRTPRAAELLAKEAQVIPMVQAAGVPTPELVSYDPARRIASVPTMVLQRVHGATLAEQTLDPMGRRRALGSLGEILLALHRIRRSDVGPGGAIPEPYTFSPAELLGRLVEAGEIGGAQHDWLREQFALLQPEGPTQADPVLLHRDVSPSNVMIDHGGQVTALLDWGCAEWGSPARDLVGLPIRDLPDLLAGYRSASGGALSADGPDAGTALERDALWYHLYLALARLLKEPSTSEDRNWAAPRSATLIDLLAFTAGMSSESWPAHLRRAPLKESADRAR</sequence>
<dbReference type="GeneID" id="303295882"/>
<dbReference type="Pfam" id="PF01636">
    <property type="entry name" value="APH"/>
    <property type="match status" value="1"/>
</dbReference>
<dbReference type="PANTHER" id="PTHR21310">
    <property type="entry name" value="AMINOGLYCOSIDE PHOSPHOTRANSFERASE-RELATED-RELATED"/>
    <property type="match status" value="1"/>
</dbReference>
<dbReference type="PROSITE" id="PS50011">
    <property type="entry name" value="PROTEIN_KINASE_DOM"/>
    <property type="match status" value="1"/>
</dbReference>
<accession>A0ABW0FEG8</accession>
<proteinExistence type="predicted"/>
<dbReference type="InterPro" id="IPR002575">
    <property type="entry name" value="Aminoglycoside_PTrfase"/>
</dbReference>
<dbReference type="EMBL" id="JBHSLN010000022">
    <property type="protein sequence ID" value="MFC5297593.1"/>
    <property type="molecule type" value="Genomic_DNA"/>
</dbReference>
<protein>
    <submittedName>
        <fullName evidence="2">Phosphotransferase family protein</fullName>
    </submittedName>
</protein>
<dbReference type="InterPro" id="IPR051678">
    <property type="entry name" value="AGP_Transferase"/>
</dbReference>
<name>A0ABW0FEG8_9MICO</name>
<dbReference type="InterPro" id="IPR011009">
    <property type="entry name" value="Kinase-like_dom_sf"/>
</dbReference>
<evidence type="ECO:0000313" key="3">
    <source>
        <dbReference type="Proteomes" id="UP001595937"/>
    </source>
</evidence>
<comment type="caution">
    <text evidence="2">The sequence shown here is derived from an EMBL/GenBank/DDBJ whole genome shotgun (WGS) entry which is preliminary data.</text>
</comment>
<evidence type="ECO:0000259" key="1">
    <source>
        <dbReference type="PROSITE" id="PS50011"/>
    </source>
</evidence>
<keyword evidence="3" id="KW-1185">Reference proteome</keyword>
<reference evidence="3" key="1">
    <citation type="journal article" date="2019" name="Int. J. Syst. Evol. Microbiol.">
        <title>The Global Catalogue of Microorganisms (GCM) 10K type strain sequencing project: providing services to taxonomists for standard genome sequencing and annotation.</title>
        <authorList>
            <consortium name="The Broad Institute Genomics Platform"/>
            <consortium name="The Broad Institute Genome Sequencing Center for Infectious Disease"/>
            <person name="Wu L."/>
            <person name="Ma J."/>
        </authorList>
    </citation>
    <scope>NUCLEOTIDE SEQUENCE [LARGE SCALE GENOMIC DNA]</scope>
    <source>
        <strain evidence="3">CGMCC 1.16455</strain>
    </source>
</reference>
<dbReference type="RefSeq" id="WP_343922106.1">
    <property type="nucleotide sequence ID" value="NZ_BAAAIR010000006.1"/>
</dbReference>
<feature type="domain" description="Protein kinase" evidence="1">
    <location>
        <begin position="1"/>
        <end position="330"/>
    </location>
</feature>